<dbReference type="EMBL" id="LIBO01000276">
    <property type="protein sequence ID" value="KRO60591.1"/>
    <property type="molecule type" value="Genomic_DNA"/>
</dbReference>
<gene>
    <name evidence="2" type="ORF">ABR82_04660</name>
</gene>
<dbReference type="AlphaFoldDB" id="A0A0R2RDG6"/>
<sequence length="121" mass="11556">MGAGVLLGDKGSGGATELRKGGGLVPAGEESTQDAGDVSVEGGCGNMESDTGDGAGGVGADSRQLFQSFGVGWKLATGKAENGFGQSVKATSPTIVTEPLPVAENEGLGGASEGGPGGKST</sequence>
<feature type="compositionally biased region" description="Gly residues" evidence="1">
    <location>
        <begin position="107"/>
        <end position="121"/>
    </location>
</feature>
<feature type="region of interest" description="Disordered" evidence="1">
    <location>
        <begin position="1"/>
        <end position="59"/>
    </location>
</feature>
<comment type="caution">
    <text evidence="2">The sequence shown here is derived from an EMBL/GenBank/DDBJ whole genome shotgun (WGS) entry which is preliminary data.</text>
</comment>
<accession>A0A0R2RDG6</accession>
<organism evidence="2 3">
    <name type="scientific">Verrucomicrobia subdivision 6 bacterium BACL9 MAG-120507-bin52</name>
    <dbReference type="NCBI Taxonomy" id="1655590"/>
    <lineage>
        <taxon>Bacteria</taxon>
        <taxon>Pseudomonadati</taxon>
        <taxon>Verrucomicrobiota</taxon>
        <taxon>Verrucomicrobiia</taxon>
        <taxon>Verrucomicrobiales</taxon>
        <taxon>Verrucomicrobia subdivision 6</taxon>
    </lineage>
</organism>
<evidence type="ECO:0000256" key="1">
    <source>
        <dbReference type="SAM" id="MobiDB-lite"/>
    </source>
</evidence>
<reference evidence="2 3" key="1">
    <citation type="submission" date="2015-10" db="EMBL/GenBank/DDBJ databases">
        <title>Metagenome-Assembled Genomes uncover a global brackish microbiome.</title>
        <authorList>
            <person name="Hugerth L.W."/>
            <person name="Larsson J."/>
            <person name="Alneberg J."/>
            <person name="Lindh M.V."/>
            <person name="Legrand C."/>
            <person name="Pinhassi J."/>
            <person name="Andersson A.F."/>
        </authorList>
    </citation>
    <scope>NUCLEOTIDE SEQUENCE [LARGE SCALE GENOMIC DNA]</scope>
    <source>
        <strain evidence="2">BACL18 MAG-120507-bin52</strain>
    </source>
</reference>
<feature type="compositionally biased region" description="Gly residues" evidence="1">
    <location>
        <begin position="1"/>
        <end position="14"/>
    </location>
</feature>
<proteinExistence type="predicted"/>
<name>A0A0R2RDG6_9BACT</name>
<evidence type="ECO:0000313" key="3">
    <source>
        <dbReference type="Proteomes" id="UP000051269"/>
    </source>
</evidence>
<feature type="region of interest" description="Disordered" evidence="1">
    <location>
        <begin position="99"/>
        <end position="121"/>
    </location>
</feature>
<evidence type="ECO:0000313" key="2">
    <source>
        <dbReference type="EMBL" id="KRO60591.1"/>
    </source>
</evidence>
<protein>
    <submittedName>
        <fullName evidence="2">Uncharacterized protein</fullName>
    </submittedName>
</protein>
<dbReference type="Proteomes" id="UP000051269">
    <property type="component" value="Unassembled WGS sequence"/>
</dbReference>